<accession>A0A1X1RPK8</accession>
<dbReference type="PROSITE" id="PS50937">
    <property type="entry name" value="HTH_MERR_2"/>
    <property type="match status" value="1"/>
</dbReference>
<dbReference type="Gene3D" id="1.10.1660.10">
    <property type="match status" value="1"/>
</dbReference>
<dbReference type="InterPro" id="IPR047057">
    <property type="entry name" value="MerR_fam"/>
</dbReference>
<dbReference type="PANTHER" id="PTHR30204">
    <property type="entry name" value="REDOX-CYCLING DRUG-SENSING TRANSCRIPTIONAL ACTIVATOR SOXR"/>
    <property type="match status" value="1"/>
</dbReference>
<evidence type="ECO:0000313" key="5">
    <source>
        <dbReference type="Proteomes" id="UP000193907"/>
    </source>
</evidence>
<dbReference type="GO" id="GO:0003700">
    <property type="term" value="F:DNA-binding transcription factor activity"/>
    <property type="evidence" value="ECO:0007669"/>
    <property type="project" value="InterPro"/>
</dbReference>
<dbReference type="Pfam" id="PF13411">
    <property type="entry name" value="MerR_1"/>
    <property type="match status" value="1"/>
</dbReference>
<evidence type="ECO:0000256" key="1">
    <source>
        <dbReference type="ARBA" id="ARBA00023125"/>
    </source>
</evidence>
<dbReference type="PRINTS" id="PR00040">
    <property type="entry name" value="HTHMERR"/>
</dbReference>
<dbReference type="EMBL" id="LQOM01000031">
    <property type="protein sequence ID" value="ORV10931.1"/>
    <property type="molecule type" value="Genomic_DNA"/>
</dbReference>
<evidence type="ECO:0000259" key="3">
    <source>
        <dbReference type="PROSITE" id="PS50937"/>
    </source>
</evidence>
<reference evidence="4 5" key="1">
    <citation type="submission" date="2016-01" db="EMBL/GenBank/DDBJ databases">
        <title>The new phylogeny of the genus Mycobacterium.</title>
        <authorList>
            <person name="Tarcisio F."/>
            <person name="Conor M."/>
            <person name="Antonella G."/>
            <person name="Elisabetta G."/>
            <person name="Giulia F.S."/>
            <person name="Sara T."/>
            <person name="Anna F."/>
            <person name="Clotilde B."/>
            <person name="Roberto B."/>
            <person name="Veronica D.S."/>
            <person name="Fabio R."/>
            <person name="Monica P."/>
            <person name="Olivier J."/>
            <person name="Enrico T."/>
            <person name="Nicola S."/>
        </authorList>
    </citation>
    <scope>NUCLEOTIDE SEQUENCE [LARGE SCALE GENOMIC DNA]</scope>
    <source>
        <strain evidence="4 5">DSM 44243</strain>
    </source>
</reference>
<evidence type="ECO:0000256" key="2">
    <source>
        <dbReference type="SAM" id="MobiDB-lite"/>
    </source>
</evidence>
<feature type="compositionally biased region" description="Basic residues" evidence="2">
    <location>
        <begin position="133"/>
        <end position="142"/>
    </location>
</feature>
<feature type="region of interest" description="Disordered" evidence="2">
    <location>
        <begin position="89"/>
        <end position="142"/>
    </location>
</feature>
<keyword evidence="5" id="KW-1185">Reference proteome</keyword>
<dbReference type="AlphaFoldDB" id="A0A1X1RPK8"/>
<dbReference type="CDD" id="cd04766">
    <property type="entry name" value="HTH_HspR"/>
    <property type="match status" value="1"/>
</dbReference>
<proteinExistence type="predicted"/>
<dbReference type="STRING" id="28045.AWB95_14030"/>
<feature type="compositionally biased region" description="Basic and acidic residues" evidence="2">
    <location>
        <begin position="123"/>
        <end position="132"/>
    </location>
</feature>
<dbReference type="InterPro" id="IPR000551">
    <property type="entry name" value="MerR-type_HTH_dom"/>
</dbReference>
<evidence type="ECO:0000313" key="4">
    <source>
        <dbReference type="EMBL" id="ORV10931.1"/>
    </source>
</evidence>
<feature type="domain" description="HTH merR-type" evidence="3">
    <location>
        <begin position="17"/>
        <end position="85"/>
    </location>
</feature>
<comment type="caution">
    <text evidence="4">The sequence shown here is derived from an EMBL/GenBank/DDBJ whole genome shotgun (WGS) entry which is preliminary data.</text>
</comment>
<gene>
    <name evidence="4" type="ORF">AWB95_14030</name>
</gene>
<dbReference type="Proteomes" id="UP000193907">
    <property type="component" value="Unassembled WGS sequence"/>
</dbReference>
<dbReference type="SUPFAM" id="SSF46955">
    <property type="entry name" value="Putative DNA-binding domain"/>
    <property type="match status" value="1"/>
</dbReference>
<dbReference type="PANTHER" id="PTHR30204:SF58">
    <property type="entry name" value="HTH-TYPE TRANSCRIPTIONAL REGULATOR YFMP"/>
    <property type="match status" value="1"/>
</dbReference>
<dbReference type="GO" id="GO:0003677">
    <property type="term" value="F:DNA binding"/>
    <property type="evidence" value="ECO:0007669"/>
    <property type="project" value="UniProtKB-KW"/>
</dbReference>
<keyword evidence="1" id="KW-0238">DNA-binding</keyword>
<name>A0A1X1RPK8_MYCCE</name>
<sequence length="142" mass="15849">METQLTSDATPRSARGVYGISVASELSGIGPQTLRLYERWGLLSPSRTDGGTRRYSDDDLDRLKRISELVDQGINLAGVVQILDLEERNSRLESDNTQLRSDNAELKARRAAPGGNASRRGRRDSDHEERRGNRPGRRSTRS</sequence>
<dbReference type="InterPro" id="IPR009061">
    <property type="entry name" value="DNA-bd_dom_put_sf"/>
</dbReference>
<protein>
    <submittedName>
        <fullName evidence="4">Transcriptional regulator</fullName>
    </submittedName>
</protein>
<dbReference type="SMART" id="SM00422">
    <property type="entry name" value="HTH_MERR"/>
    <property type="match status" value="1"/>
</dbReference>
<organism evidence="4 5">
    <name type="scientific">Mycobacterium celatum</name>
    <dbReference type="NCBI Taxonomy" id="28045"/>
    <lineage>
        <taxon>Bacteria</taxon>
        <taxon>Bacillati</taxon>
        <taxon>Actinomycetota</taxon>
        <taxon>Actinomycetes</taxon>
        <taxon>Mycobacteriales</taxon>
        <taxon>Mycobacteriaceae</taxon>
        <taxon>Mycobacterium</taxon>
    </lineage>
</organism>